<dbReference type="GO" id="GO:0030983">
    <property type="term" value="F:mismatched DNA binding"/>
    <property type="evidence" value="ECO:0007669"/>
    <property type="project" value="InterPro"/>
</dbReference>
<comment type="similarity">
    <text evidence="1">Belongs to the DNA mismatch repair MutL/HexB family.</text>
</comment>
<dbReference type="CDD" id="cd16926">
    <property type="entry name" value="HATPase_MutL-MLH-PMS-like"/>
    <property type="match status" value="1"/>
</dbReference>
<dbReference type="InterPro" id="IPR014721">
    <property type="entry name" value="Ribsml_uS5_D2-typ_fold_subgr"/>
</dbReference>
<dbReference type="GO" id="GO:0005524">
    <property type="term" value="F:ATP binding"/>
    <property type="evidence" value="ECO:0007669"/>
    <property type="project" value="InterPro"/>
</dbReference>
<dbReference type="EMBL" id="JAHMUF010000007">
    <property type="protein sequence ID" value="KAG7194384.1"/>
    <property type="molecule type" value="Genomic_DNA"/>
</dbReference>
<dbReference type="PANTHER" id="PTHR10073">
    <property type="entry name" value="DNA MISMATCH REPAIR PROTEIN MLH, PMS, MUTL"/>
    <property type="match status" value="1"/>
</dbReference>
<gene>
    <name evidence="6" type="ORF">KQ657_004596</name>
</gene>
<feature type="domain" description="MutL C-terminal dimerisation" evidence="4">
    <location>
        <begin position="621"/>
        <end position="768"/>
    </location>
</feature>
<evidence type="ECO:0000256" key="3">
    <source>
        <dbReference type="SAM" id="MobiDB-lite"/>
    </source>
</evidence>
<feature type="region of interest" description="Disordered" evidence="3">
    <location>
        <begin position="408"/>
        <end position="427"/>
    </location>
</feature>
<dbReference type="NCBIfam" id="TIGR00585">
    <property type="entry name" value="mutl"/>
    <property type="match status" value="1"/>
</dbReference>
<dbReference type="Gene3D" id="3.30.1370.100">
    <property type="entry name" value="MutL, C-terminal domain, regulatory subdomain"/>
    <property type="match status" value="1"/>
</dbReference>
<dbReference type="GeneID" id="66117970"/>
<dbReference type="InterPro" id="IPR036890">
    <property type="entry name" value="HATPase_C_sf"/>
</dbReference>
<reference evidence="6" key="1">
    <citation type="submission" date="2021-03" db="EMBL/GenBank/DDBJ databases">
        <authorList>
            <person name="Palmer J.M."/>
        </authorList>
    </citation>
    <scope>NUCLEOTIDE SEQUENCE</scope>
    <source>
        <strain evidence="6">ARV_011</strain>
    </source>
</reference>
<evidence type="ECO:0000256" key="2">
    <source>
        <dbReference type="ARBA" id="ARBA00022763"/>
    </source>
</evidence>
<protein>
    <recommendedName>
        <fullName evidence="8">DNA mismatch repair protein MutL</fullName>
    </recommendedName>
</protein>
<dbReference type="InterPro" id="IPR013507">
    <property type="entry name" value="DNA_mismatch_S5_2-like"/>
</dbReference>
<sequence>MVILNIKPSDVARITSGQVITDLVSILKELVENSIDAESTKLEIIFKNNGLESIEVIDNGVGIKKEDYDKICLRHHTSKLESLEHLETVATLGFRGEALASLNSIANLTLTTCTKDDNSKASQLKFTSMGELKETKTVIGGKTGTHVKITDIFHNLPVRFKSLEKTIKKEYNKAITLIISYLLIYPQIRFSIYNHNLATGKKNLVMGTQGLKRSTTLDSLLAVFGSNGSYGLVPLDIDLKDLEVNFRLSSGVFPVMTTLNLKFEGYISDKSFGMGRSSSDRQFVYINRRPVTNKRILKTVNEVYKLFNHTQFPVVVLNIVIDPQMLDINVTPDKRTVFIRHEDLINDVLREELSNFYNSLSILIPKNASKSSQEFTQNSNSNITCLQNSKVNVTIASTPCVEEGTLESSNHDAHISSSDSKFCPSENKDDDAAVILATLTEEPMEDSSRHSSPEFAQDRVELDNTPSETLEPTTLKRNQIDNDFHVESDKTSLLPSLSTSTISRTRSLRSRSSNQSTLESKLQSHPNIIKRPNESPPRSSREYDKRQKRHILESDTHCYSSNIDVSMDKIKDAVLKSTRWQVNDSGVPRNKIRIQNIELQEEQEERMSYTVSKEDFSRMNIIGQFNLGFILVSKDKNLFIVDQHASDEKFNYEKLMRETVFQSQRLVAPKALDLNVIDEMTVVDHMEIFTKNGFVLKYNPDNTPGKRIHLVSLPVSKNTLFSEDDLFELIHLIKQAHSRKGSHIKCSKVESMLAMRACRSSIMIGQHLTGPTMEKVVSNLSTLDKPWNCPHGRPTMRHLLEVELYKGSMQDYEL</sequence>
<dbReference type="InterPro" id="IPR042120">
    <property type="entry name" value="MutL_C_dimsub"/>
</dbReference>
<feature type="compositionally biased region" description="Low complexity" evidence="3">
    <location>
        <begin position="491"/>
        <end position="518"/>
    </location>
</feature>
<dbReference type="Proteomes" id="UP000790833">
    <property type="component" value="Unassembled WGS sequence"/>
</dbReference>
<feature type="compositionally biased region" description="Basic and acidic residues" evidence="3">
    <location>
        <begin position="446"/>
        <end position="462"/>
    </location>
</feature>
<feature type="domain" description="DNA mismatch repair protein S5" evidence="5">
    <location>
        <begin position="220"/>
        <end position="358"/>
    </location>
</feature>
<organism evidence="6 7">
    <name type="scientific">Scheffersomyces spartinae</name>
    <dbReference type="NCBI Taxonomy" id="45513"/>
    <lineage>
        <taxon>Eukaryota</taxon>
        <taxon>Fungi</taxon>
        <taxon>Dikarya</taxon>
        <taxon>Ascomycota</taxon>
        <taxon>Saccharomycotina</taxon>
        <taxon>Pichiomycetes</taxon>
        <taxon>Debaryomycetaceae</taxon>
        <taxon>Scheffersomyces</taxon>
    </lineage>
</organism>
<dbReference type="Gene3D" id="3.30.1540.20">
    <property type="entry name" value="MutL, C-terminal domain, dimerisation subdomain"/>
    <property type="match status" value="1"/>
</dbReference>
<dbReference type="GO" id="GO:0032389">
    <property type="term" value="C:MutLalpha complex"/>
    <property type="evidence" value="ECO:0007669"/>
    <property type="project" value="TreeGrafter"/>
</dbReference>
<dbReference type="InterPro" id="IPR042121">
    <property type="entry name" value="MutL_C_regsub"/>
</dbReference>
<dbReference type="InterPro" id="IPR014762">
    <property type="entry name" value="DNA_mismatch_repair_CS"/>
</dbReference>
<dbReference type="SMART" id="SM00853">
    <property type="entry name" value="MutL_C"/>
    <property type="match status" value="1"/>
</dbReference>
<keyword evidence="2" id="KW-0227">DNA damage</keyword>
<dbReference type="GO" id="GO:0061982">
    <property type="term" value="P:meiosis I cell cycle process"/>
    <property type="evidence" value="ECO:0007669"/>
    <property type="project" value="UniProtKB-ARBA"/>
</dbReference>
<dbReference type="PROSITE" id="PS00058">
    <property type="entry name" value="DNA_MISMATCH_REPAIR_1"/>
    <property type="match status" value="1"/>
</dbReference>
<evidence type="ECO:0000259" key="5">
    <source>
        <dbReference type="SMART" id="SM01340"/>
    </source>
</evidence>
<dbReference type="OrthoDB" id="10263226at2759"/>
<evidence type="ECO:0000313" key="6">
    <source>
        <dbReference type="EMBL" id="KAG7194384.1"/>
    </source>
</evidence>
<dbReference type="GO" id="GO:0006298">
    <property type="term" value="P:mismatch repair"/>
    <property type="evidence" value="ECO:0007669"/>
    <property type="project" value="InterPro"/>
</dbReference>
<dbReference type="SUPFAM" id="SSF55874">
    <property type="entry name" value="ATPase domain of HSP90 chaperone/DNA topoisomerase II/histidine kinase"/>
    <property type="match status" value="1"/>
</dbReference>
<dbReference type="SUPFAM" id="SSF118116">
    <property type="entry name" value="DNA mismatch repair protein MutL"/>
    <property type="match status" value="1"/>
</dbReference>
<feature type="compositionally biased region" description="Polar residues" evidence="3">
    <location>
        <begin position="464"/>
        <end position="477"/>
    </location>
</feature>
<dbReference type="InterPro" id="IPR038973">
    <property type="entry name" value="MutL/Mlh/Pms-like"/>
</dbReference>
<name>A0A9P8AJ22_9ASCO</name>
<dbReference type="InterPro" id="IPR020568">
    <property type="entry name" value="Ribosomal_Su5_D2-typ_SF"/>
</dbReference>
<dbReference type="GO" id="GO:0016887">
    <property type="term" value="F:ATP hydrolysis activity"/>
    <property type="evidence" value="ECO:0007669"/>
    <property type="project" value="InterPro"/>
</dbReference>
<evidence type="ECO:0000259" key="4">
    <source>
        <dbReference type="SMART" id="SM00853"/>
    </source>
</evidence>
<evidence type="ECO:0000256" key="1">
    <source>
        <dbReference type="ARBA" id="ARBA00006082"/>
    </source>
</evidence>
<dbReference type="FunFam" id="3.30.1370.100:FF:000001">
    <property type="entry name" value="Mismatch repair endonuclease pms1, putative"/>
    <property type="match status" value="1"/>
</dbReference>
<feature type="compositionally biased region" description="Basic and acidic residues" evidence="3">
    <location>
        <begin position="478"/>
        <end position="490"/>
    </location>
</feature>
<dbReference type="SUPFAM" id="SSF54211">
    <property type="entry name" value="Ribosomal protein S5 domain 2-like"/>
    <property type="match status" value="1"/>
</dbReference>
<dbReference type="SMART" id="SM01340">
    <property type="entry name" value="DNA_mis_repair"/>
    <property type="match status" value="1"/>
</dbReference>
<dbReference type="Pfam" id="PF01119">
    <property type="entry name" value="DNA_mis_repair"/>
    <property type="match status" value="1"/>
</dbReference>
<dbReference type="RefSeq" id="XP_043049931.1">
    <property type="nucleotide sequence ID" value="XM_043195265.1"/>
</dbReference>
<feature type="region of interest" description="Disordered" evidence="3">
    <location>
        <begin position="440"/>
        <end position="548"/>
    </location>
</feature>
<dbReference type="InterPro" id="IPR037198">
    <property type="entry name" value="MutL_C_sf"/>
</dbReference>
<dbReference type="CDD" id="cd03484">
    <property type="entry name" value="MutL_Trans_hPMS_2_like"/>
    <property type="match status" value="1"/>
</dbReference>
<evidence type="ECO:0000313" key="7">
    <source>
        <dbReference type="Proteomes" id="UP000790833"/>
    </source>
</evidence>
<comment type="caution">
    <text evidence="6">The sequence shown here is derived from an EMBL/GenBank/DDBJ whole genome shotgun (WGS) entry which is preliminary data.</text>
</comment>
<dbReference type="PANTHER" id="PTHR10073:SF52">
    <property type="entry name" value="MISMATCH REPAIR ENDONUCLEASE PMS2"/>
    <property type="match status" value="1"/>
</dbReference>
<dbReference type="Gene3D" id="3.30.565.10">
    <property type="entry name" value="Histidine kinase-like ATPase, C-terminal domain"/>
    <property type="match status" value="1"/>
</dbReference>
<feature type="compositionally biased region" description="Basic and acidic residues" evidence="3">
    <location>
        <begin position="539"/>
        <end position="548"/>
    </location>
</feature>
<dbReference type="Gene3D" id="3.30.230.10">
    <property type="match status" value="1"/>
</dbReference>
<dbReference type="FunFam" id="3.30.565.10:FF:000017">
    <property type="entry name" value="PMS1 homolog 1, mismatch repair system component"/>
    <property type="match status" value="1"/>
</dbReference>
<keyword evidence="7" id="KW-1185">Reference proteome</keyword>
<accession>A0A9P8AJ22</accession>
<dbReference type="Pfam" id="PF13589">
    <property type="entry name" value="HATPase_c_3"/>
    <property type="match status" value="1"/>
</dbReference>
<dbReference type="AlphaFoldDB" id="A0A9P8AJ22"/>
<dbReference type="Pfam" id="PF08676">
    <property type="entry name" value="MutL_C"/>
    <property type="match status" value="1"/>
</dbReference>
<proteinExistence type="inferred from homology"/>
<dbReference type="InterPro" id="IPR002099">
    <property type="entry name" value="MutL/Mlh/PMS"/>
</dbReference>
<dbReference type="InterPro" id="IPR014790">
    <property type="entry name" value="MutL_C"/>
</dbReference>
<dbReference type="GO" id="GO:0140664">
    <property type="term" value="F:ATP-dependent DNA damage sensor activity"/>
    <property type="evidence" value="ECO:0007669"/>
    <property type="project" value="InterPro"/>
</dbReference>
<evidence type="ECO:0008006" key="8">
    <source>
        <dbReference type="Google" id="ProtNLM"/>
    </source>
</evidence>